<evidence type="ECO:0008006" key="4">
    <source>
        <dbReference type="Google" id="ProtNLM"/>
    </source>
</evidence>
<reference evidence="2 3" key="1">
    <citation type="submission" date="2018-11" db="EMBL/GenBank/DDBJ databases">
        <title>Genome sequence of Mycoplasma struthionis sp. nov.</title>
        <authorList>
            <person name="Spergser J."/>
        </authorList>
    </citation>
    <scope>NUCLEOTIDE SEQUENCE [LARGE SCALE GENOMIC DNA]</scope>
    <source>
        <strain evidence="2 3">237IA</strain>
    </source>
</reference>
<organism evidence="2 3">
    <name type="scientific">Mycoplasma struthionis</name>
    <dbReference type="NCBI Taxonomy" id="538220"/>
    <lineage>
        <taxon>Bacteria</taxon>
        <taxon>Bacillati</taxon>
        <taxon>Mycoplasmatota</taxon>
        <taxon>Mollicutes</taxon>
        <taxon>Mycoplasmataceae</taxon>
        <taxon>Mycoplasma</taxon>
    </lineage>
</organism>
<keyword evidence="1" id="KW-0732">Signal</keyword>
<dbReference type="Proteomes" id="UP000275883">
    <property type="component" value="Chromosome"/>
</dbReference>
<evidence type="ECO:0000256" key="1">
    <source>
        <dbReference type="SAM" id="SignalP"/>
    </source>
</evidence>
<sequence length="1886" mass="215348">MINQKKFKKVSLLLCTPLIASFGAITTLACQKKSEPTLKKQFQPKIQGDVNYIAIGDDYAVGKNNSDNWKFFNRFETNTGIVKGISYPSYFANALRTISDDKTQLVTYENEALINATVEDWLYLLNPNLYSDSSKTQRLIAYNENLDYEEPKKESFPFNLRASTLQAKIEDANFITISLGLNDIFKDDFSFDNLISLLGSNKNKEEIKQTLENWVASSNRKMVLLEENYRQLIKDIKKINPKVNITLVGYLKPYLKLAQIIKNEYGQDYLEAVTNQLNATIRSVAFSETVNYASFSGEKEISEDVDKYALNVFDYLPSNNAYKKLGQDLFMKLSLSEKDYDSLVGKNVNDSDYKAYEQVFEFETLPSEIKSNILGLSGANVDTFTKEYSFESLDAVRESISSEFENNYTINYLKDFKTYLNNGKNFSAEELLRFGDRILSFFGIDSAFFEKSVLLLKTDLQDPDKKADFVKFLNIILDSKVLNRNINQINYKINELIRQKSYEAINLNDIVGTIQSNVFDLQNLFSFLKEILQNPYFKDAANREKLRKYIKPLVSDLLLSKPYKAIFSLSSSTLTDKILENTDLKIAIQNLLETISNKLLDEPKYFESDNYQEVISLIVKDLKEDFRGVAEKLIQALHNNPEYFRSVLDSLVENLMTKYKIDSSKKDDIKYFLSSFISNIPEMPDYNKLIDFVLQELIENGYSNQDNLMQNLISDIVSDKFDETKKHDLLFSLLSFVPQSETNAVKFRAGKQALALALAKFANVLEAKNISSLLNASKRNDIFNLFSNILKNPNNKLNNEGKQTITIILSNLISEGLAKGSLINQTLQQIGNFVFTQPISKLIKESNLRNLFPKDQTIEQYVSGIWNDIMTVFNDQNIINKLRDVLLNIVLHSDNYDYSSPMAFVRSLLINAKENGLIDLVSKLITHFTNQDSVLTKAVNVGIVYIQNELKVNFSSDEINRLKAYLKKVLLAFDKSTLFSKLVNQLVAGANQSKVKKQTEFSQLFEEIKNHILDVFSSTQNPNFLNDIFDLLLAKTGDTQAVTFSELIKVAQDILSKDQAVDWLINKIDLKDSIIQKLDGINVDNFSDDQSAKSSLRTLINNVKSFINTNWQTEVRDKIKKLIKDTFNSNNTELANARSPKEFLSKAIKKNKDGIKGIIQLFVNEFLLKEENKNLLVNVFYGVLKSKNGFVIEDNQRESIKRLFTSILNWIKSDNVASKLVDNFADTLSKHIEANGLNFNGGTLKDILISNITKFVINSESLESLFSGQDIKTIIDVLVNNADYFINNLLVIPAKVKTVNEINNDIQNNVQTTKEAFLLDEDDILKLIKTILKKLDGSQKTQVSKAIVEAVKKARKNEKLRSFFARWISNKLISTNNSVLNEFVAANNGNDYEEFSKAVINELFDNVLNDEVIGIFKEFVNGILNSDTVFDETKFEKVLIKILKNNNGNKLKELLNKMLDTILKSNLTKEYLFIFLISYLKVEAKTTFTEAETKKLKHYYDQIMNKLPTSALYTQFKDNFLTQLQGFAGQNLESLKDFSLNTVKAYFDLSNKTLINNIQALFFDTTHDGRVNLQNGELIQVAKVLLTKESFVNWIIEKINLKELFKKFLANIDLNNGRFKGATKTELQKFINYTNAFVDSKYQSDLLPMLKELIKSLFADKTVENANSIPEWISKFIELNKSMLLEKTKKLFKLYLEDNENVRTSLTSFLVELMKQDLKNVRFEPGSEDLLKSAINKLIKAIPSFNIMDNLLNPALEKLANNIRTHSFDYNDYDFNNTINIIDILNGLNYDKIKEFLNSLTSQEIKNLALILIKNAPLFTNILPEETTSTSSTSSSSTSTNRTNANRNVVFANGQLTKNINVYFELAKAAFTILKSTEDRNEIKKL</sequence>
<dbReference type="OrthoDB" id="400339at2"/>
<proteinExistence type="predicted"/>
<dbReference type="EMBL" id="CP034044">
    <property type="protein sequence ID" value="AZG68683.1"/>
    <property type="molecule type" value="Genomic_DNA"/>
</dbReference>
<feature type="chain" id="PRO_5018156816" description="SGNH hydrolase-type esterase domain-containing protein" evidence="1">
    <location>
        <begin position="30"/>
        <end position="1886"/>
    </location>
</feature>
<dbReference type="RefSeq" id="WP_124724377.1">
    <property type="nucleotide sequence ID" value="NZ_CP034044.1"/>
</dbReference>
<feature type="signal peptide" evidence="1">
    <location>
        <begin position="1"/>
        <end position="29"/>
    </location>
</feature>
<dbReference type="InterPro" id="IPR036514">
    <property type="entry name" value="SGNH_hydro_sf"/>
</dbReference>
<gene>
    <name evidence="2" type="ORF">EGN60_01730</name>
</gene>
<dbReference type="KEGG" id="mstr:EGN60_01730"/>
<dbReference type="SUPFAM" id="SSF52266">
    <property type="entry name" value="SGNH hydrolase"/>
    <property type="match status" value="1"/>
</dbReference>
<keyword evidence="3" id="KW-1185">Reference proteome</keyword>
<evidence type="ECO:0000313" key="3">
    <source>
        <dbReference type="Proteomes" id="UP000275883"/>
    </source>
</evidence>
<evidence type="ECO:0000313" key="2">
    <source>
        <dbReference type="EMBL" id="AZG68683.1"/>
    </source>
</evidence>
<dbReference type="Gene3D" id="3.40.50.1110">
    <property type="entry name" value="SGNH hydrolase"/>
    <property type="match status" value="1"/>
</dbReference>
<dbReference type="PROSITE" id="PS51257">
    <property type="entry name" value="PROKAR_LIPOPROTEIN"/>
    <property type="match status" value="1"/>
</dbReference>
<name>A0A3G8LG89_9MOLU</name>
<protein>
    <recommendedName>
        <fullName evidence="4">SGNH hydrolase-type esterase domain-containing protein</fullName>
    </recommendedName>
</protein>
<accession>A0A3G8LG89</accession>